<proteinExistence type="predicted"/>
<dbReference type="EMBL" id="CACSLK010030875">
    <property type="protein sequence ID" value="CAA0838217.1"/>
    <property type="molecule type" value="Genomic_DNA"/>
</dbReference>
<comment type="caution">
    <text evidence="3">The sequence shown here is derived from an EMBL/GenBank/DDBJ whole genome shotgun (WGS) entry which is preliminary data.</text>
</comment>
<feature type="region of interest" description="Disordered" evidence="1">
    <location>
        <begin position="308"/>
        <end position="355"/>
    </location>
</feature>
<evidence type="ECO:0000259" key="2">
    <source>
        <dbReference type="Pfam" id="PF11331"/>
    </source>
</evidence>
<dbReference type="GO" id="GO:1900150">
    <property type="term" value="P:regulation of defense response to fungus"/>
    <property type="evidence" value="ECO:0007669"/>
    <property type="project" value="InterPro"/>
</dbReference>
<feature type="compositionally biased region" description="Polar residues" evidence="1">
    <location>
        <begin position="314"/>
        <end position="332"/>
    </location>
</feature>
<organism evidence="3 4">
    <name type="scientific">Striga hermonthica</name>
    <name type="common">Purple witchweed</name>
    <name type="synonym">Buchnera hermonthica</name>
    <dbReference type="NCBI Taxonomy" id="68872"/>
    <lineage>
        <taxon>Eukaryota</taxon>
        <taxon>Viridiplantae</taxon>
        <taxon>Streptophyta</taxon>
        <taxon>Embryophyta</taxon>
        <taxon>Tracheophyta</taxon>
        <taxon>Spermatophyta</taxon>
        <taxon>Magnoliopsida</taxon>
        <taxon>eudicotyledons</taxon>
        <taxon>Gunneridae</taxon>
        <taxon>Pentapetalae</taxon>
        <taxon>asterids</taxon>
        <taxon>lamiids</taxon>
        <taxon>Lamiales</taxon>
        <taxon>Orobanchaceae</taxon>
        <taxon>Buchnereae</taxon>
        <taxon>Striga</taxon>
    </lineage>
</organism>
<sequence length="777" mass="87415">MGGSDNFEAHTLEEAHKGVACSNSSTSRAEGKEAQSDSNLFRQGKQRIRNFESLDNNKYTPYSRDLARNRNPHINRGPEYVHLPDEPLRPRPVMDHWGVASGPGYGPSRDFSAQMRFGDYRYFDEGQSSYDTDSYYNRGERNSRYRGPIEDLENGRAELIRRLDELKDQISRSCEISDKSNEQRSSDPYGKPRSSYNYPKNLNKQPLVPDDVGSQYFVEPREYVPYKTDRYSSRPVDSYHERRYPHEFMHYSGAYKPEILHGPPYGPHSQYHGPSHDHFMLNRHENFLHQPACSCMHCYDKSWPGPPKGPDHLGQNNPRFHNEPSNNPNHRGSNLRARGPHKSMSVNSNDVDSDNDGLNYYHRPRKFLAGNNKSGRASRPVAGGAPYIACGNCFEVLKIPTRRILLVESQQKLKCGACSSIIVFELGDNGGFVVSTSVQVMAKKMDEGSSGTLDENARYLNGGSNSRAIVNEYEDFFEDRIFSTDDKKSKNSLVSEKQLDQLSSASSLSHDGQMEVKSLPDKDLPPDDQNITVNRFDRRNKSQRPEQEKISLERAASQQKSVKNYDGVATEMDVSLNEFSNSCVSQDSVEISKEANKPKANKGGDSFFAGLIKKGLKDFKKPNHGLEAGGLQVYVNGHFIPDSVVKRAEKLAGPIQPGEYWYDKRAGFWGVMGHPCLGIIMPNIEEFDYPMPGNCAAGNTGVFVNGRELHQKDLDLLVSRGLPITRNRSYFIEITGRVVDEQTGEELDGLGKLAPTVERAKHGFGMKVPRCLAQSKN</sequence>
<feature type="compositionally biased region" description="Basic and acidic residues" evidence="1">
    <location>
        <begin position="535"/>
        <end position="552"/>
    </location>
</feature>
<gene>
    <name evidence="3" type="ORF">SHERM_04826</name>
</gene>
<dbReference type="InterPro" id="IPR021480">
    <property type="entry name" value="Zinc_ribbon_12"/>
</dbReference>
<accession>A0A9N7NU76</accession>
<dbReference type="OrthoDB" id="2020426at2759"/>
<feature type="compositionally biased region" description="Basic and acidic residues" evidence="1">
    <location>
        <begin position="138"/>
        <end position="149"/>
    </location>
</feature>
<feature type="domain" description="Probable zinc-ribbon" evidence="2">
    <location>
        <begin position="382"/>
        <end position="426"/>
    </location>
</feature>
<dbReference type="Pfam" id="PF11331">
    <property type="entry name" value="Zn_ribbon_12"/>
    <property type="match status" value="1"/>
</dbReference>
<dbReference type="PANTHER" id="PTHR31105:SF42">
    <property type="entry name" value="OS02G0258300 PROTEIN"/>
    <property type="match status" value="1"/>
</dbReference>
<feature type="region of interest" description="Disordered" evidence="1">
    <location>
        <begin position="174"/>
        <end position="212"/>
    </location>
</feature>
<feature type="region of interest" description="Disordered" evidence="1">
    <location>
        <begin position="1"/>
        <end position="84"/>
    </location>
</feature>
<feature type="region of interest" description="Disordered" evidence="1">
    <location>
        <begin position="501"/>
        <end position="558"/>
    </location>
</feature>
<evidence type="ECO:0000256" key="1">
    <source>
        <dbReference type="SAM" id="MobiDB-lite"/>
    </source>
</evidence>
<name>A0A9N7NU76_STRHE</name>
<keyword evidence="4" id="KW-1185">Reference proteome</keyword>
<dbReference type="Proteomes" id="UP001153555">
    <property type="component" value="Unassembled WGS sequence"/>
</dbReference>
<reference evidence="3" key="1">
    <citation type="submission" date="2019-12" db="EMBL/GenBank/DDBJ databases">
        <authorList>
            <person name="Scholes J."/>
        </authorList>
    </citation>
    <scope>NUCLEOTIDE SEQUENCE</scope>
</reference>
<evidence type="ECO:0000313" key="3">
    <source>
        <dbReference type="EMBL" id="CAA0838217.1"/>
    </source>
</evidence>
<feature type="compositionally biased region" description="Basic and acidic residues" evidence="1">
    <location>
        <begin position="7"/>
        <end position="17"/>
    </location>
</feature>
<feature type="compositionally biased region" description="Polar residues" evidence="1">
    <location>
        <begin position="194"/>
        <end position="204"/>
    </location>
</feature>
<evidence type="ECO:0000313" key="4">
    <source>
        <dbReference type="Proteomes" id="UP001153555"/>
    </source>
</evidence>
<feature type="compositionally biased region" description="Basic and acidic residues" evidence="1">
    <location>
        <begin position="512"/>
        <end position="525"/>
    </location>
</feature>
<feature type="compositionally biased region" description="Basic and acidic residues" evidence="1">
    <location>
        <begin position="174"/>
        <end position="185"/>
    </location>
</feature>
<feature type="region of interest" description="Disordered" evidence="1">
    <location>
        <begin position="128"/>
        <end position="149"/>
    </location>
</feature>
<dbReference type="AlphaFoldDB" id="A0A9N7NU76"/>
<dbReference type="InterPro" id="IPR040244">
    <property type="entry name" value="EDR4-like"/>
</dbReference>
<dbReference type="PANTHER" id="PTHR31105">
    <property type="entry name" value="EXTRA-LARGE G-PROTEIN-LIKE"/>
    <property type="match status" value="1"/>
</dbReference>
<protein>
    <recommendedName>
        <fullName evidence="2">Probable zinc-ribbon domain-containing protein</fullName>
    </recommendedName>
</protein>